<organism evidence="5 6">
    <name type="scientific">Enterococcus faecium</name>
    <name type="common">Streptococcus faecium</name>
    <dbReference type="NCBI Taxonomy" id="1352"/>
    <lineage>
        <taxon>Bacteria</taxon>
        <taxon>Bacillati</taxon>
        <taxon>Bacillota</taxon>
        <taxon>Bacilli</taxon>
        <taxon>Lactobacillales</taxon>
        <taxon>Enterococcaceae</taxon>
        <taxon>Enterococcus</taxon>
    </lineage>
</organism>
<dbReference type="Pfam" id="PF02837">
    <property type="entry name" value="Glyco_hydro_2_N"/>
    <property type="match status" value="1"/>
</dbReference>
<dbReference type="PANTHER" id="PTHR42732:SF3">
    <property type="entry name" value="HYDROLASE"/>
    <property type="match status" value="1"/>
</dbReference>
<accession>A0A242BH49</accession>
<evidence type="ECO:0000313" key="6">
    <source>
        <dbReference type="Proteomes" id="UP000194885"/>
    </source>
</evidence>
<feature type="domain" description="Glycoside hydrolase family 2 catalytic" evidence="3">
    <location>
        <begin position="324"/>
        <end position="588"/>
    </location>
</feature>
<feature type="domain" description="Glycosyl hydrolases family 2 sugar binding" evidence="4">
    <location>
        <begin position="17"/>
        <end position="135"/>
    </location>
</feature>
<dbReference type="InterPro" id="IPR006104">
    <property type="entry name" value="Glyco_hydro_2_N"/>
</dbReference>
<dbReference type="Gene3D" id="3.20.20.80">
    <property type="entry name" value="Glycosidases"/>
    <property type="match status" value="1"/>
</dbReference>
<evidence type="ECO:0000313" key="5">
    <source>
        <dbReference type="EMBL" id="OTN94827.1"/>
    </source>
</evidence>
<dbReference type="Proteomes" id="UP000194885">
    <property type="component" value="Unassembled WGS sequence"/>
</dbReference>
<evidence type="ECO:0000256" key="1">
    <source>
        <dbReference type="ARBA" id="ARBA00007401"/>
    </source>
</evidence>
<dbReference type="SUPFAM" id="SSF49303">
    <property type="entry name" value="beta-Galactosidase/glucuronidase domain"/>
    <property type="match status" value="1"/>
</dbReference>
<dbReference type="Pfam" id="PF02836">
    <property type="entry name" value="Glyco_hydro_2_C"/>
    <property type="match status" value="1"/>
</dbReference>
<dbReference type="InterPro" id="IPR017853">
    <property type="entry name" value="GH"/>
</dbReference>
<protein>
    <submittedName>
        <fullName evidence="5">Uncharacterized protein</fullName>
    </submittedName>
</protein>
<evidence type="ECO:0000259" key="3">
    <source>
        <dbReference type="Pfam" id="PF02836"/>
    </source>
</evidence>
<dbReference type="Pfam" id="PF00703">
    <property type="entry name" value="Glyco_hydro_2"/>
    <property type="match status" value="1"/>
</dbReference>
<dbReference type="SUPFAM" id="SSF49785">
    <property type="entry name" value="Galactose-binding domain-like"/>
    <property type="match status" value="1"/>
</dbReference>
<dbReference type="GO" id="GO:0005975">
    <property type="term" value="P:carbohydrate metabolic process"/>
    <property type="evidence" value="ECO:0007669"/>
    <property type="project" value="InterPro"/>
</dbReference>
<proteinExistence type="inferred from homology"/>
<comment type="caution">
    <text evidence="5">The sequence shown here is derived from an EMBL/GenBank/DDBJ whole genome shotgun (WGS) entry which is preliminary data.</text>
</comment>
<comment type="similarity">
    <text evidence="1">Belongs to the glycosyl hydrolase 2 family.</text>
</comment>
<dbReference type="InterPro" id="IPR006103">
    <property type="entry name" value="Glyco_hydro_2_cat"/>
</dbReference>
<dbReference type="GO" id="GO:0004553">
    <property type="term" value="F:hydrolase activity, hydrolyzing O-glycosyl compounds"/>
    <property type="evidence" value="ECO:0007669"/>
    <property type="project" value="InterPro"/>
</dbReference>
<sequence>MNKTEYPRPQFVRKKWQNLNGEWLFAFDDQCVGMKEKWGSHPKYYDQKILVPFVYQCLESGINDQTPHDIVWYYREFDINKQDGQRAILHFGAVDYYADIFVNGHHVGRHSGGHTSFSFDITDYLTNEKHQQLSVRAEDPHKDESIPRGKQFWQEKPEGIWYTNSTGIWQTVWLEVVEDVYFSHLRFTPLFDEGKVVAELELNEFREGLTVDCCIAFKGRIVAKLSHSFVEKRVILTVDLLQNYIFRTNFHHEGWSWTPETPNLFDVEFVLKQKENIKDVVSSYFGLRKIHQENGMIYLNNKPYYQKLILDQGYWPTGLMTAPTDDALAKDIQVEKEMGFNGCRKHQKTEDPRFLYWADKLGYLVWGECAAPAVFTHDSSKRLMQEWTEIVDRDYNHPCIVTWVPINESWGVPKISFDRQQQHFSQSLYHYLHSLDATRLVISNDGWAMTETDICAIHHYGHGEEKEEDKYQDFVTTLSTREDLLNRPSTPWPIFANGFIYQGQPILLTEFGGIGFDFSGQKGWGYTSVKNEVDFIKNYRRIINAVYRSKGLWGFCYTQLTDVEQEINGLLTYDRQPKCDLKEIKKINDSFRTPYLE</sequence>
<evidence type="ECO:0000259" key="2">
    <source>
        <dbReference type="Pfam" id="PF00703"/>
    </source>
</evidence>
<feature type="domain" description="Glycoside hydrolase family 2 immunoglobulin-like beta-sandwich" evidence="2">
    <location>
        <begin position="180"/>
        <end position="288"/>
    </location>
</feature>
<reference evidence="5 6" key="1">
    <citation type="submission" date="2017-05" db="EMBL/GenBank/DDBJ databases">
        <title>The Genome Sequence of Enterococcus faecium 7H8_DIV0219.</title>
        <authorList>
            <consortium name="The Broad Institute Genomics Platform"/>
            <consortium name="The Broad Institute Genomic Center for Infectious Diseases"/>
            <person name="Earl A."/>
            <person name="Manson A."/>
            <person name="Schwartman J."/>
            <person name="Gilmore M."/>
            <person name="Abouelleil A."/>
            <person name="Cao P."/>
            <person name="Chapman S."/>
            <person name="Cusick C."/>
            <person name="Shea T."/>
            <person name="Young S."/>
            <person name="Neafsey D."/>
            <person name="Nusbaum C."/>
            <person name="Birren B."/>
        </authorList>
    </citation>
    <scope>NUCLEOTIDE SEQUENCE [LARGE SCALE GENOMIC DNA]</scope>
    <source>
        <strain evidence="5 6">7H8_DIV0219</strain>
    </source>
</reference>
<dbReference type="InterPro" id="IPR008979">
    <property type="entry name" value="Galactose-bd-like_sf"/>
</dbReference>
<dbReference type="Gene3D" id="2.60.120.260">
    <property type="entry name" value="Galactose-binding domain-like"/>
    <property type="match status" value="1"/>
</dbReference>
<dbReference type="InterPro" id="IPR036156">
    <property type="entry name" value="Beta-gal/glucu_dom_sf"/>
</dbReference>
<dbReference type="SUPFAM" id="SSF51445">
    <property type="entry name" value="(Trans)glycosidases"/>
    <property type="match status" value="1"/>
</dbReference>
<dbReference type="EMBL" id="NGKW01000002">
    <property type="protein sequence ID" value="OTN94827.1"/>
    <property type="molecule type" value="Genomic_DNA"/>
</dbReference>
<gene>
    <name evidence="5" type="ORF">A5810_001072</name>
</gene>
<dbReference type="RefSeq" id="WP_086323198.1">
    <property type="nucleotide sequence ID" value="NZ_NGKW01000002.1"/>
</dbReference>
<evidence type="ECO:0000259" key="4">
    <source>
        <dbReference type="Pfam" id="PF02837"/>
    </source>
</evidence>
<name>A0A242BH49_ENTFC</name>
<dbReference type="InterPro" id="IPR006102">
    <property type="entry name" value="Ig-like_GH2"/>
</dbReference>
<dbReference type="InterPro" id="IPR051913">
    <property type="entry name" value="GH2_Domain-Containing"/>
</dbReference>
<dbReference type="AlphaFoldDB" id="A0A242BH49"/>
<dbReference type="PANTHER" id="PTHR42732">
    <property type="entry name" value="BETA-GALACTOSIDASE"/>
    <property type="match status" value="1"/>
</dbReference>